<name>A0A3M8DTN8_9BACL</name>
<feature type="domain" description="MurNAc-LAA" evidence="3">
    <location>
        <begin position="103"/>
        <end position="212"/>
    </location>
</feature>
<feature type="signal peptide" evidence="2">
    <location>
        <begin position="1"/>
        <end position="21"/>
    </location>
</feature>
<dbReference type="Pfam" id="PF01520">
    <property type="entry name" value="Amidase_3"/>
    <property type="match status" value="1"/>
</dbReference>
<dbReference type="PANTHER" id="PTHR30404">
    <property type="entry name" value="N-ACETYLMURAMOYL-L-ALANINE AMIDASE"/>
    <property type="match status" value="1"/>
</dbReference>
<dbReference type="Proteomes" id="UP000271031">
    <property type="component" value="Unassembled WGS sequence"/>
</dbReference>
<dbReference type="GO" id="GO:0030288">
    <property type="term" value="C:outer membrane-bounded periplasmic space"/>
    <property type="evidence" value="ECO:0007669"/>
    <property type="project" value="TreeGrafter"/>
</dbReference>
<dbReference type="EMBL" id="RHHQ01000005">
    <property type="protein sequence ID" value="RNB91528.1"/>
    <property type="molecule type" value="Genomic_DNA"/>
</dbReference>
<dbReference type="InterPro" id="IPR050695">
    <property type="entry name" value="N-acetylmuramoyl_amidase_3"/>
</dbReference>
<organism evidence="4 5">
    <name type="scientific">Brevibacillus fluminis</name>
    <dbReference type="NCBI Taxonomy" id="511487"/>
    <lineage>
        <taxon>Bacteria</taxon>
        <taxon>Bacillati</taxon>
        <taxon>Bacillota</taxon>
        <taxon>Bacilli</taxon>
        <taxon>Bacillales</taxon>
        <taxon>Paenibacillaceae</taxon>
        <taxon>Brevibacillus</taxon>
    </lineage>
</organism>
<dbReference type="Gene3D" id="3.40.630.40">
    <property type="entry name" value="Zn-dependent exopeptidases"/>
    <property type="match status" value="1"/>
</dbReference>
<keyword evidence="2" id="KW-0732">Signal</keyword>
<proteinExistence type="predicted"/>
<sequence length="230" mass="25851">MMLTGLAAMIVCLGSLQNTHADGIHLPIDIMIDVGHGGIDSGTTYGSIEEKNINLQIAMKVYKMLKARGYNVLINRTGDYALSDDNEWLHSRSRHIRDLAQRKELAVEIVPQVLISLHVNWAKNRRESGPVILYQKRGQSYLLAHVLQQKLNGLYQSNETPRTGKTYYLLNRTESPAVIVEMGFLSNLSDRARLTNPKGQKEIADTICEAVREYLVLCGNLHDGEKRDAH</sequence>
<accession>A0A3M8DTN8</accession>
<evidence type="ECO:0000313" key="5">
    <source>
        <dbReference type="Proteomes" id="UP000271031"/>
    </source>
</evidence>
<dbReference type="SUPFAM" id="SSF53187">
    <property type="entry name" value="Zn-dependent exopeptidases"/>
    <property type="match status" value="1"/>
</dbReference>
<dbReference type="OrthoDB" id="9772024at2"/>
<keyword evidence="1" id="KW-0378">Hydrolase</keyword>
<gene>
    <name evidence="4" type="ORF">EDM56_05255</name>
</gene>
<evidence type="ECO:0000259" key="3">
    <source>
        <dbReference type="SMART" id="SM00646"/>
    </source>
</evidence>
<evidence type="ECO:0000256" key="1">
    <source>
        <dbReference type="ARBA" id="ARBA00022801"/>
    </source>
</evidence>
<dbReference type="CDD" id="cd02696">
    <property type="entry name" value="MurNAc-LAA"/>
    <property type="match status" value="1"/>
</dbReference>
<protein>
    <submittedName>
        <fullName evidence="4">N-acetylmuramoyl-L-alanine amidase</fullName>
    </submittedName>
</protein>
<dbReference type="GO" id="GO:0009253">
    <property type="term" value="P:peptidoglycan catabolic process"/>
    <property type="evidence" value="ECO:0007669"/>
    <property type="project" value="InterPro"/>
</dbReference>
<evidence type="ECO:0000256" key="2">
    <source>
        <dbReference type="SAM" id="SignalP"/>
    </source>
</evidence>
<evidence type="ECO:0000313" key="4">
    <source>
        <dbReference type="EMBL" id="RNB91528.1"/>
    </source>
</evidence>
<feature type="chain" id="PRO_5039376166" evidence="2">
    <location>
        <begin position="22"/>
        <end position="230"/>
    </location>
</feature>
<reference evidence="4 5" key="1">
    <citation type="submission" date="2018-10" db="EMBL/GenBank/DDBJ databases">
        <title>Phylogenomics of Brevibacillus.</title>
        <authorList>
            <person name="Dunlap C."/>
        </authorList>
    </citation>
    <scope>NUCLEOTIDE SEQUENCE [LARGE SCALE GENOMIC DNA]</scope>
    <source>
        <strain evidence="4 5">JCM 15716</strain>
    </source>
</reference>
<dbReference type="SMART" id="SM00646">
    <property type="entry name" value="Ami_3"/>
    <property type="match status" value="1"/>
</dbReference>
<dbReference type="GO" id="GO:0008745">
    <property type="term" value="F:N-acetylmuramoyl-L-alanine amidase activity"/>
    <property type="evidence" value="ECO:0007669"/>
    <property type="project" value="InterPro"/>
</dbReference>
<dbReference type="InterPro" id="IPR002508">
    <property type="entry name" value="MurNAc-LAA_cat"/>
</dbReference>
<dbReference type="AlphaFoldDB" id="A0A3M8DTN8"/>
<keyword evidence="5" id="KW-1185">Reference proteome</keyword>
<dbReference type="PANTHER" id="PTHR30404:SF0">
    <property type="entry name" value="N-ACETYLMURAMOYL-L-ALANINE AMIDASE AMIC"/>
    <property type="match status" value="1"/>
</dbReference>
<comment type="caution">
    <text evidence="4">The sequence shown here is derived from an EMBL/GenBank/DDBJ whole genome shotgun (WGS) entry which is preliminary data.</text>
</comment>